<dbReference type="Proteomes" id="UP000231901">
    <property type="component" value="Chromosome"/>
</dbReference>
<dbReference type="KEGG" id="dfn:CVE23_04755"/>
<name>A0A2K8QJV4_9GAMM</name>
<gene>
    <name evidence="1" type="ORF">CVE23_04755</name>
</gene>
<keyword evidence="1" id="KW-0378">Hydrolase</keyword>
<dbReference type="SUPFAM" id="SSF56281">
    <property type="entry name" value="Metallo-hydrolase/oxidoreductase"/>
    <property type="match status" value="1"/>
</dbReference>
<dbReference type="Gene3D" id="3.60.15.10">
    <property type="entry name" value="Ribonuclease Z/Hydroxyacylglutathione hydrolase-like"/>
    <property type="match status" value="1"/>
</dbReference>
<dbReference type="PANTHER" id="PTHR46018">
    <property type="entry name" value="ZINC PHOSPHODIESTERASE ELAC PROTEIN 1"/>
    <property type="match status" value="1"/>
</dbReference>
<dbReference type="PANTHER" id="PTHR46018:SF2">
    <property type="entry name" value="ZINC PHOSPHODIESTERASE ELAC PROTEIN 1"/>
    <property type="match status" value="1"/>
</dbReference>
<evidence type="ECO:0000313" key="1">
    <source>
        <dbReference type="EMBL" id="ATZ93345.1"/>
    </source>
</evidence>
<dbReference type="EMBL" id="CP025003">
    <property type="protein sequence ID" value="ATZ93345.1"/>
    <property type="molecule type" value="Genomic_DNA"/>
</dbReference>
<accession>A0A2K8QJV4</accession>
<dbReference type="Pfam" id="PF23023">
    <property type="entry name" value="Anti-Pycsar_Apyc1"/>
    <property type="match status" value="1"/>
</dbReference>
<sequence length="255" mass="28070">MELEILGSGEAYDSQRVNAAIRVSEDGFQLLVDCGPTVPQALWQRQTAPDDIHAIYITHAHPDHALGLTTWLNWCESCGRTAPLTIIAPRQQLPQLQRLADFAFWPAGRPLFTLSWQNGEDLSELGPWRCQTAPTRHSVPNRSLWLDGEQGSLFYSGDGQLTPAGAALLARSDLALVECFSPQAADNAYHGNWPQVQTLARKPGAPLGLYHVQQSQKAALQQVIAASPGVFLPEQGDRAQCRNGRWHVIRGAEHE</sequence>
<dbReference type="AlphaFoldDB" id="A0A2K8QJV4"/>
<organism evidence="1 2">
    <name type="scientific">Dickeya fangzhongdai</name>
    <dbReference type="NCBI Taxonomy" id="1778540"/>
    <lineage>
        <taxon>Bacteria</taxon>
        <taxon>Pseudomonadati</taxon>
        <taxon>Pseudomonadota</taxon>
        <taxon>Gammaproteobacteria</taxon>
        <taxon>Enterobacterales</taxon>
        <taxon>Pectobacteriaceae</taxon>
        <taxon>Dickeya</taxon>
    </lineage>
</organism>
<keyword evidence="2" id="KW-1185">Reference proteome</keyword>
<proteinExistence type="predicted"/>
<dbReference type="RefSeq" id="WP_100849005.1">
    <property type="nucleotide sequence ID" value="NZ_BMJF01000004.1"/>
</dbReference>
<reference evidence="2" key="1">
    <citation type="journal article" date="2018" name="Genome Announc.">
        <title>Complete genome sequence of a Dickeya fangzhongdai type strain causing bleeding canker of pear tree trunks.</title>
        <authorList>
            <person name="Zhao Y."/>
            <person name="Tian Y."/>
            <person name="Li X."/>
            <person name="Hu B."/>
        </authorList>
    </citation>
    <scope>NUCLEOTIDE SEQUENCE [LARGE SCALE GENOMIC DNA]</scope>
    <source>
        <strain evidence="2">DSM 101947</strain>
    </source>
</reference>
<evidence type="ECO:0000313" key="2">
    <source>
        <dbReference type="Proteomes" id="UP000231901"/>
    </source>
</evidence>
<dbReference type="GO" id="GO:0042781">
    <property type="term" value="F:3'-tRNA processing endoribonuclease activity"/>
    <property type="evidence" value="ECO:0007669"/>
    <property type="project" value="TreeGrafter"/>
</dbReference>
<protein>
    <submittedName>
        <fullName evidence="1">MBL fold metallo-hydrolase</fullName>
    </submittedName>
</protein>
<dbReference type="InterPro" id="IPR036866">
    <property type="entry name" value="RibonucZ/Hydroxyglut_hydro"/>
</dbReference>
<dbReference type="GeneID" id="66563651"/>